<sequence length="154" mass="16967">MTRTPTGTSAIRRVRVDPLGAAFASAFELPTAGLPRLTPEEWVRASFEDVPSILRELFRTGWAGVLGLRLGPRTSRRHVVGWRVLETGPGRIALEARAPSLTVRNVVTVDGARLLWATYAFYERRAGRVLWALAAPVHHLAVPLLLGRAVRRTA</sequence>
<dbReference type="Pfam" id="PF11066">
    <property type="entry name" value="DUF2867"/>
    <property type="match status" value="1"/>
</dbReference>
<dbReference type="RefSeq" id="WP_164459285.1">
    <property type="nucleotide sequence ID" value="NZ_JAAIFS010000004.1"/>
</dbReference>
<dbReference type="EMBL" id="JAAIFS010000004">
    <property type="protein sequence ID" value="NEV89065.1"/>
    <property type="molecule type" value="Genomic_DNA"/>
</dbReference>
<accession>A0A6B3QRQ8</accession>
<organism evidence="2">
    <name type="scientific">Streptomyces tendae</name>
    <dbReference type="NCBI Taxonomy" id="1932"/>
    <lineage>
        <taxon>Bacteria</taxon>
        <taxon>Bacillati</taxon>
        <taxon>Actinomycetota</taxon>
        <taxon>Actinomycetes</taxon>
        <taxon>Kitasatosporales</taxon>
        <taxon>Streptomycetaceae</taxon>
        <taxon>Streptomyces</taxon>
    </lineage>
</organism>
<comment type="caution">
    <text evidence="2">The sequence shown here is derived from an EMBL/GenBank/DDBJ whole genome shotgun (WGS) entry which is preliminary data.</text>
</comment>
<evidence type="ECO:0000313" key="3">
    <source>
        <dbReference type="Proteomes" id="UP001610810"/>
    </source>
</evidence>
<dbReference type="InterPro" id="IPR021295">
    <property type="entry name" value="DUF2867"/>
</dbReference>
<gene>
    <name evidence="1" type="ORF">ACH3YB_17230</name>
    <name evidence="2" type="ORF">GUR47_20665</name>
</gene>
<proteinExistence type="predicted"/>
<evidence type="ECO:0000313" key="2">
    <source>
        <dbReference type="EMBL" id="NEV89065.1"/>
    </source>
</evidence>
<keyword evidence="3" id="KW-1185">Reference proteome</keyword>
<dbReference type="EMBL" id="JBIQWK010000004">
    <property type="protein sequence ID" value="MFI0573364.1"/>
    <property type="molecule type" value="Genomic_DNA"/>
</dbReference>
<name>A0A6B3QRQ8_STRTE</name>
<reference evidence="1 3" key="2">
    <citation type="submission" date="2024-10" db="EMBL/GenBank/DDBJ databases">
        <authorList>
            <person name="Wannawong T."/>
            <person name="Kuncharoen N."/>
            <person name="Mhuantong W."/>
        </authorList>
    </citation>
    <scope>NUCLEOTIDE SEQUENCE [LARGE SCALE GENOMIC DNA]</scope>
    <source>
        <strain evidence="1 3">CALK1-4</strain>
    </source>
</reference>
<dbReference type="Proteomes" id="UP001610810">
    <property type="component" value="Unassembled WGS sequence"/>
</dbReference>
<evidence type="ECO:0000313" key="1">
    <source>
        <dbReference type="EMBL" id="MFI0573364.1"/>
    </source>
</evidence>
<reference evidence="2" key="1">
    <citation type="journal article" date="2020" name="Microorganisms">
        <title>Isolation, Genomic and Metabolomic Characterization of Streptomyces tendae VITAKN with Quorum Sensing Inhibitory Activity from Southern India.</title>
        <authorList>
            <person name="Ishaque N.M."/>
            <person name="Burgsdorf I."/>
            <person name="Limlingan Malit J.J."/>
            <person name="Saha S."/>
            <person name="Teta R."/>
            <person name="Ewe D."/>
            <person name="Kannabiran K."/>
            <person name="Hrouzek P."/>
            <person name="Steindler L."/>
            <person name="Costantino V."/>
            <person name="Saurav K."/>
        </authorList>
    </citation>
    <scope>NUCLEOTIDE SEQUENCE</scope>
    <source>
        <strain evidence="2">VITAKN</strain>
    </source>
</reference>
<protein>
    <submittedName>
        <fullName evidence="2">DUF2867 domain-containing protein</fullName>
    </submittedName>
</protein>
<dbReference type="AlphaFoldDB" id="A0A6B3QRQ8"/>